<dbReference type="AlphaFoldDB" id="A0A0V8QJH7"/>
<name>A0A0V8QJH7_9FIRM</name>
<evidence type="ECO:0000313" key="1">
    <source>
        <dbReference type="EMBL" id="KSV60708.1"/>
    </source>
</evidence>
<organism evidence="1 2">
    <name type="scientific">Acetivibrio ethanolgignens</name>
    <dbReference type="NCBI Taxonomy" id="290052"/>
    <lineage>
        <taxon>Bacteria</taxon>
        <taxon>Bacillati</taxon>
        <taxon>Bacillota</taxon>
        <taxon>Clostridia</taxon>
        <taxon>Eubacteriales</taxon>
        <taxon>Oscillospiraceae</taxon>
        <taxon>Acetivibrio</taxon>
    </lineage>
</organism>
<keyword evidence="2" id="KW-1185">Reference proteome</keyword>
<gene>
    <name evidence="1" type="ORF">ASU35_00625</name>
</gene>
<dbReference type="Proteomes" id="UP000054874">
    <property type="component" value="Unassembled WGS sequence"/>
</dbReference>
<proteinExistence type="predicted"/>
<dbReference type="EMBL" id="LNAM01000001">
    <property type="protein sequence ID" value="KSV60708.1"/>
    <property type="molecule type" value="Genomic_DNA"/>
</dbReference>
<evidence type="ECO:0000313" key="2">
    <source>
        <dbReference type="Proteomes" id="UP000054874"/>
    </source>
</evidence>
<dbReference type="Pfam" id="PF19610">
    <property type="entry name" value="DUF6115"/>
    <property type="match status" value="1"/>
</dbReference>
<accession>A0A0V8QJH7</accession>
<dbReference type="RefSeq" id="WP_058351187.1">
    <property type="nucleotide sequence ID" value="NZ_CABMMD010000001.1"/>
</dbReference>
<dbReference type="InterPro" id="IPR046118">
    <property type="entry name" value="DUF6115"/>
</dbReference>
<sequence>MFSYVLIAVGLVLVAVSFFVSEKVDERLSGKGALPPQQQIKDVWSEKDEKNVSERIETILSEKTEEAVVRVDDQLSQISNEKIMAVSDFSDQLLEKLKQNHSEVVFLYNMLGEKEEELKQLVSRPVPVVEVPAPTNEILEPEPTEEEPLALKEVTSGLETAAMATATKKKPAARKKKTETARKVTDIEAKVHSVERVEGNQNEQILRLYEAGKSILEISRELGLGQGEVKLVIDLFQGVGR</sequence>
<dbReference type="OrthoDB" id="2086261at2"/>
<reference evidence="1 2" key="1">
    <citation type="submission" date="2015-11" db="EMBL/GenBank/DDBJ databases">
        <title>Butyribacter intestini gen. nov., sp. nov., a butyric acid-producing bacterium of the family Lachnospiraceae isolated from the human faeces.</title>
        <authorList>
            <person name="Zou Y."/>
            <person name="Xue W."/>
            <person name="Luo G."/>
            <person name="Lv M."/>
        </authorList>
    </citation>
    <scope>NUCLEOTIDE SEQUENCE [LARGE SCALE GENOMIC DNA]</scope>
    <source>
        <strain evidence="1 2">ACET-33324</strain>
    </source>
</reference>
<dbReference type="STRING" id="290052.ASU35_00625"/>
<protein>
    <submittedName>
        <fullName evidence="1">Uncharacterized protein</fullName>
    </submittedName>
</protein>
<comment type="caution">
    <text evidence="1">The sequence shown here is derived from an EMBL/GenBank/DDBJ whole genome shotgun (WGS) entry which is preliminary data.</text>
</comment>